<evidence type="ECO:0000313" key="1">
    <source>
        <dbReference type="EMBL" id="SLM49827.1"/>
    </source>
</evidence>
<dbReference type="EMBL" id="LT828648">
    <property type="protein sequence ID" value="SLM49827.1"/>
    <property type="molecule type" value="Genomic_DNA"/>
</dbReference>
<dbReference type="KEGG" id="nja:NSJP_3660"/>
<gene>
    <name evidence="1" type="ORF">NSJP_3660</name>
</gene>
<dbReference type="RefSeq" id="WP_155970340.1">
    <property type="nucleotide sequence ID" value="NZ_LT828648.1"/>
</dbReference>
<sequence>MAIIVQGAREAITGKLLREKRLRMEKVLHLLVLSGVIRLAKVEPPLEGLVTLQPPEAPDNVISASAP</sequence>
<dbReference type="AlphaFoldDB" id="A0A1W1I9V1"/>
<keyword evidence="2" id="KW-1185">Reference proteome</keyword>
<dbReference type="Proteomes" id="UP000192042">
    <property type="component" value="Chromosome I"/>
</dbReference>
<proteinExistence type="predicted"/>
<protein>
    <submittedName>
        <fullName evidence="1">Uncharacterized protein</fullName>
    </submittedName>
</protein>
<reference evidence="1 2" key="1">
    <citation type="submission" date="2017-03" db="EMBL/GenBank/DDBJ databases">
        <authorList>
            <person name="Afonso C.L."/>
            <person name="Miller P.J."/>
            <person name="Scott M.A."/>
            <person name="Spackman E."/>
            <person name="Goraichik I."/>
            <person name="Dimitrov K.M."/>
            <person name="Suarez D.L."/>
            <person name="Swayne D.E."/>
        </authorList>
    </citation>
    <scope>NUCLEOTIDE SEQUENCE [LARGE SCALE GENOMIC DNA]</scope>
    <source>
        <strain evidence="1">Genome sequencing of Nitrospira japonica strain NJ11</strain>
    </source>
</reference>
<accession>A0A1W1I9V1</accession>
<evidence type="ECO:0000313" key="2">
    <source>
        <dbReference type="Proteomes" id="UP000192042"/>
    </source>
</evidence>
<name>A0A1W1I9V1_9BACT</name>
<organism evidence="1 2">
    <name type="scientific">Nitrospira japonica</name>
    <dbReference type="NCBI Taxonomy" id="1325564"/>
    <lineage>
        <taxon>Bacteria</taxon>
        <taxon>Pseudomonadati</taxon>
        <taxon>Nitrospirota</taxon>
        <taxon>Nitrospiria</taxon>
        <taxon>Nitrospirales</taxon>
        <taxon>Nitrospiraceae</taxon>
        <taxon>Nitrospira</taxon>
    </lineage>
</organism>